<dbReference type="CDD" id="cd00610">
    <property type="entry name" value="OAT_like"/>
    <property type="match status" value="1"/>
</dbReference>
<comment type="similarity">
    <text evidence="4">Belongs to the class-III pyridoxal-phosphate-dependent aminotransferase family.</text>
</comment>
<dbReference type="Proteomes" id="UP000515292">
    <property type="component" value="Chromosome"/>
</dbReference>
<evidence type="ECO:0000256" key="1">
    <source>
        <dbReference type="ARBA" id="ARBA00001933"/>
    </source>
</evidence>
<sequence length="421" mass="45162">MLSDHADTIALTARHLHPHRLGLFRSFGVEIVMGKREGYRFADQSGRWLHDLHLNGGTFNLGHRNPVLCGVLAVALTEVDIGNHHFPSPARARLAQQLLATQGFGADHVVFSTTGSEAVDVAIKAARRATGRRAIVSIDRGYHGRTGLSGAAGDDDAARYFLSDSPAEFVRVPWNDAEAMEVAVRTADAAAVILEPLPATYGFPLPAPGYLAAVRDICTRHDALFIADEVQTGLCRSGDWWAIEHFGVQPDILVTSKGLGGGLYPIAATLLTPRPAAWLAENGWAHVSTFGGAELGCHVASAVIDISGQPETRATIAASARHLGDGLRAIQRDTDYLVEVRQTGLIFGLKFDHEQGALHMMKALLDEGVWAMFSGFDTSVLQFKPGLLLTPDACDDILKRVRRAVTVAAAFRHAAPLGIPG</sequence>
<comment type="cofactor">
    <cofactor evidence="1">
        <name>pyridoxal 5'-phosphate</name>
        <dbReference type="ChEBI" id="CHEBI:597326"/>
    </cofactor>
</comment>
<dbReference type="EMBL" id="CP059851">
    <property type="protein sequence ID" value="QMW24190.1"/>
    <property type="molecule type" value="Genomic_DNA"/>
</dbReference>
<dbReference type="FunFam" id="3.40.640.10:FF:000004">
    <property type="entry name" value="Acetylornithine aminotransferase"/>
    <property type="match status" value="1"/>
</dbReference>
<keyword evidence="5" id="KW-0808">Transferase</keyword>
<dbReference type="InterPro" id="IPR015422">
    <property type="entry name" value="PyrdxlP-dep_Trfase_small"/>
</dbReference>
<dbReference type="Gene3D" id="3.90.1150.10">
    <property type="entry name" value="Aspartate Aminotransferase, domain 1"/>
    <property type="match status" value="1"/>
</dbReference>
<dbReference type="Pfam" id="PF00202">
    <property type="entry name" value="Aminotran_3"/>
    <property type="match status" value="1"/>
</dbReference>
<dbReference type="GO" id="GO:0009447">
    <property type="term" value="P:putrescine catabolic process"/>
    <property type="evidence" value="ECO:0007669"/>
    <property type="project" value="TreeGrafter"/>
</dbReference>
<gene>
    <name evidence="5" type="ORF">H3309_06970</name>
</gene>
<dbReference type="InterPro" id="IPR050103">
    <property type="entry name" value="Class-III_PLP-dep_AT"/>
</dbReference>
<accession>A0A7G5ILE8</accession>
<keyword evidence="2 5" id="KW-0032">Aminotransferase</keyword>
<evidence type="ECO:0000313" key="6">
    <source>
        <dbReference type="Proteomes" id="UP000515292"/>
    </source>
</evidence>
<name>A0A7G5ILE8_9SPHN</name>
<dbReference type="GO" id="GO:0030170">
    <property type="term" value="F:pyridoxal phosphate binding"/>
    <property type="evidence" value="ECO:0007669"/>
    <property type="project" value="InterPro"/>
</dbReference>
<dbReference type="InterPro" id="IPR005814">
    <property type="entry name" value="Aminotrans_3"/>
</dbReference>
<evidence type="ECO:0000256" key="2">
    <source>
        <dbReference type="ARBA" id="ARBA00022576"/>
    </source>
</evidence>
<proteinExistence type="inferred from homology"/>
<dbReference type="PROSITE" id="PS00600">
    <property type="entry name" value="AA_TRANSFER_CLASS_3"/>
    <property type="match status" value="1"/>
</dbReference>
<organism evidence="5 6">
    <name type="scientific">Sandaracinobacteroides saxicola</name>
    <dbReference type="NCBI Taxonomy" id="2759707"/>
    <lineage>
        <taxon>Bacteria</taxon>
        <taxon>Pseudomonadati</taxon>
        <taxon>Pseudomonadota</taxon>
        <taxon>Alphaproteobacteria</taxon>
        <taxon>Sphingomonadales</taxon>
        <taxon>Sphingosinicellaceae</taxon>
        <taxon>Sandaracinobacteroides</taxon>
    </lineage>
</organism>
<dbReference type="GO" id="GO:0033094">
    <property type="term" value="F:putrescine--2-oxoglutarate transaminase activity"/>
    <property type="evidence" value="ECO:0007669"/>
    <property type="project" value="TreeGrafter"/>
</dbReference>
<dbReference type="PIRSF" id="PIRSF000521">
    <property type="entry name" value="Transaminase_4ab_Lys_Orn"/>
    <property type="match status" value="1"/>
</dbReference>
<dbReference type="KEGG" id="sand:H3309_06970"/>
<keyword evidence="6" id="KW-1185">Reference proteome</keyword>
<evidence type="ECO:0000256" key="3">
    <source>
        <dbReference type="ARBA" id="ARBA00022898"/>
    </source>
</evidence>
<evidence type="ECO:0000313" key="5">
    <source>
        <dbReference type="EMBL" id="QMW24190.1"/>
    </source>
</evidence>
<dbReference type="SUPFAM" id="SSF53383">
    <property type="entry name" value="PLP-dependent transferases"/>
    <property type="match status" value="1"/>
</dbReference>
<dbReference type="Gene3D" id="3.40.640.10">
    <property type="entry name" value="Type I PLP-dependent aspartate aminotransferase-like (Major domain)"/>
    <property type="match status" value="1"/>
</dbReference>
<protein>
    <submittedName>
        <fullName evidence="5">Aspartate aminotransferase family protein</fullName>
    </submittedName>
</protein>
<dbReference type="AlphaFoldDB" id="A0A7G5ILE8"/>
<evidence type="ECO:0000256" key="4">
    <source>
        <dbReference type="RuleBase" id="RU003560"/>
    </source>
</evidence>
<dbReference type="InterPro" id="IPR015424">
    <property type="entry name" value="PyrdxlP-dep_Trfase"/>
</dbReference>
<dbReference type="InterPro" id="IPR049704">
    <property type="entry name" value="Aminotrans_3_PPA_site"/>
</dbReference>
<keyword evidence="3 4" id="KW-0663">Pyridoxal phosphate</keyword>
<dbReference type="RefSeq" id="WP_182298013.1">
    <property type="nucleotide sequence ID" value="NZ_CP059851.1"/>
</dbReference>
<dbReference type="InterPro" id="IPR015421">
    <property type="entry name" value="PyrdxlP-dep_Trfase_major"/>
</dbReference>
<dbReference type="PANTHER" id="PTHR11986:SF112">
    <property type="entry name" value="PUTRESCINE AMINOTRANSFERASE"/>
    <property type="match status" value="1"/>
</dbReference>
<dbReference type="PANTHER" id="PTHR11986">
    <property type="entry name" value="AMINOTRANSFERASE CLASS III"/>
    <property type="match status" value="1"/>
</dbReference>
<reference evidence="5 6" key="1">
    <citation type="submission" date="2020-07" db="EMBL/GenBank/DDBJ databases">
        <title>Complete genome sequence for Sandaracinobacter sp. M6.</title>
        <authorList>
            <person name="Tang Y."/>
            <person name="Liu Q."/>
            <person name="Guo Z."/>
            <person name="Lei P."/>
            <person name="Huang B."/>
        </authorList>
    </citation>
    <scope>NUCLEOTIDE SEQUENCE [LARGE SCALE GENOMIC DNA]</scope>
    <source>
        <strain evidence="5 6">M6</strain>
    </source>
</reference>
<dbReference type="GO" id="GO:0042802">
    <property type="term" value="F:identical protein binding"/>
    <property type="evidence" value="ECO:0007669"/>
    <property type="project" value="TreeGrafter"/>
</dbReference>